<proteinExistence type="predicted"/>
<feature type="region of interest" description="Disordered" evidence="1">
    <location>
        <begin position="49"/>
        <end position="69"/>
    </location>
</feature>
<gene>
    <name evidence="2" type="ORF">BV95_00644</name>
</gene>
<dbReference type="EMBL" id="JFHR01000003">
    <property type="protein sequence ID" value="KEQ55095.1"/>
    <property type="molecule type" value="Genomic_DNA"/>
</dbReference>
<evidence type="ECO:0000313" key="2">
    <source>
        <dbReference type="EMBL" id="KEQ55095.1"/>
    </source>
</evidence>
<reference evidence="2 3" key="1">
    <citation type="submission" date="2014-02" db="EMBL/GenBank/DDBJ databases">
        <title>Whole genome sequence of Sphingobium chlorophenolicum NBRC 16172.</title>
        <authorList>
            <person name="Gan H.M."/>
            <person name="Gan H.Y."/>
            <person name="Chew T.H."/>
            <person name="Savka M.A."/>
        </authorList>
    </citation>
    <scope>NUCLEOTIDE SEQUENCE [LARGE SCALE GENOMIC DNA]</scope>
    <source>
        <strain evidence="2 3">NBRC 16172</strain>
    </source>
</reference>
<organism evidence="2 3">
    <name type="scientific">Sphingobium chlorophenolicum</name>
    <dbReference type="NCBI Taxonomy" id="46429"/>
    <lineage>
        <taxon>Bacteria</taxon>
        <taxon>Pseudomonadati</taxon>
        <taxon>Pseudomonadota</taxon>
        <taxon>Alphaproteobacteria</taxon>
        <taxon>Sphingomonadales</taxon>
        <taxon>Sphingomonadaceae</taxon>
        <taxon>Sphingobium</taxon>
    </lineage>
</organism>
<dbReference type="Proteomes" id="UP000028411">
    <property type="component" value="Unassembled WGS sequence"/>
</dbReference>
<protein>
    <submittedName>
        <fullName evidence="2">Uncharacterized protein</fullName>
    </submittedName>
</protein>
<name>A0A081RIS2_SPHCR</name>
<evidence type="ECO:0000256" key="1">
    <source>
        <dbReference type="SAM" id="MobiDB-lite"/>
    </source>
</evidence>
<dbReference type="RefSeq" id="WP_010409146.1">
    <property type="nucleotide sequence ID" value="NZ_JFHR01000003.1"/>
</dbReference>
<dbReference type="eggNOG" id="ENOG5030YPQ">
    <property type="taxonomic scope" value="Bacteria"/>
</dbReference>
<accession>A0A081RIS2</accession>
<dbReference type="PATRIC" id="fig|46429.4.peg.629"/>
<dbReference type="AlphaFoldDB" id="A0A081RIS2"/>
<comment type="caution">
    <text evidence="2">The sequence shown here is derived from an EMBL/GenBank/DDBJ whole genome shotgun (WGS) entry which is preliminary data.</text>
</comment>
<evidence type="ECO:0000313" key="3">
    <source>
        <dbReference type="Proteomes" id="UP000028411"/>
    </source>
</evidence>
<dbReference type="OrthoDB" id="7391821at2"/>
<sequence>MSNWDFEEMGEFGSDADADRWAKRNNIAPQDVRIRRKGDGVELEVRRSALGDSSARHDDRRDGRRNGFF</sequence>